<evidence type="ECO:0000313" key="1">
    <source>
        <dbReference type="EMBL" id="MBS0024492.1"/>
    </source>
</evidence>
<sequence length="66" mass="6984">MSPSTLDYPVEEASVDDVRVAAQAALDRAGVTEAELRDQARAGDFHSLSARLAWVIVSALDPASTI</sequence>
<organism evidence="1 2">
    <name type="scientific">Microbacterium paraoxydans</name>
    <dbReference type="NCBI Taxonomy" id="199592"/>
    <lineage>
        <taxon>Bacteria</taxon>
        <taxon>Bacillati</taxon>
        <taxon>Actinomycetota</taxon>
        <taxon>Actinomycetes</taxon>
        <taxon>Micrococcales</taxon>
        <taxon>Microbacteriaceae</taxon>
        <taxon>Microbacterium</taxon>
    </lineage>
</organism>
<keyword evidence="2" id="KW-1185">Reference proteome</keyword>
<gene>
    <name evidence="1" type="ORF">KE274_10265</name>
</gene>
<protein>
    <submittedName>
        <fullName evidence="1">Uncharacterized protein</fullName>
    </submittedName>
</protein>
<reference evidence="1 2" key="1">
    <citation type="submission" date="2021-04" db="EMBL/GenBank/DDBJ databases">
        <title>Whole genome analysis of root endophytic bacterium Microbacterium paraoxydans ku-mp colonizing RP-bio226 rice variety.</title>
        <authorList>
            <person name="Ulaganathan K."/>
            <person name="Latha B."/>
        </authorList>
    </citation>
    <scope>NUCLEOTIDE SEQUENCE [LARGE SCALE GENOMIC DNA]</scope>
    <source>
        <strain evidence="2">ku-mp</strain>
    </source>
</reference>
<dbReference type="EMBL" id="JAGTUK010000003">
    <property type="protein sequence ID" value="MBS0024492.1"/>
    <property type="molecule type" value="Genomic_DNA"/>
</dbReference>
<dbReference type="RefSeq" id="WP_211543457.1">
    <property type="nucleotide sequence ID" value="NZ_JAGTUK010000003.1"/>
</dbReference>
<name>A0ABS5IQH4_9MICO</name>
<dbReference type="Proteomes" id="UP000678243">
    <property type="component" value="Unassembled WGS sequence"/>
</dbReference>
<evidence type="ECO:0000313" key="2">
    <source>
        <dbReference type="Proteomes" id="UP000678243"/>
    </source>
</evidence>
<comment type="caution">
    <text evidence="1">The sequence shown here is derived from an EMBL/GenBank/DDBJ whole genome shotgun (WGS) entry which is preliminary data.</text>
</comment>
<accession>A0ABS5IQH4</accession>
<proteinExistence type="predicted"/>